<dbReference type="PANTHER" id="PTHR24015:SF548">
    <property type="entry name" value="OS08G0340900 PROTEIN"/>
    <property type="match status" value="1"/>
</dbReference>
<gene>
    <name evidence="3" type="ORF">KP509_29G039600</name>
</gene>
<dbReference type="GO" id="GO:0048731">
    <property type="term" value="P:system development"/>
    <property type="evidence" value="ECO:0007669"/>
    <property type="project" value="UniProtKB-ARBA"/>
</dbReference>
<dbReference type="GO" id="GO:0009451">
    <property type="term" value="P:RNA modification"/>
    <property type="evidence" value="ECO:0007669"/>
    <property type="project" value="InterPro"/>
</dbReference>
<evidence type="ECO:0000313" key="3">
    <source>
        <dbReference type="EMBL" id="KAH7291876.1"/>
    </source>
</evidence>
<dbReference type="Gene3D" id="1.25.40.10">
    <property type="entry name" value="Tetratricopeptide repeat domain"/>
    <property type="match status" value="4"/>
</dbReference>
<evidence type="ECO:0000313" key="4">
    <source>
        <dbReference type="Proteomes" id="UP000825935"/>
    </source>
</evidence>
<feature type="repeat" description="PPR" evidence="2">
    <location>
        <begin position="392"/>
        <end position="426"/>
    </location>
</feature>
<dbReference type="Proteomes" id="UP000825935">
    <property type="component" value="Chromosome 29"/>
</dbReference>
<evidence type="ECO:0000256" key="2">
    <source>
        <dbReference type="PROSITE-ProRule" id="PRU00708"/>
    </source>
</evidence>
<dbReference type="PANTHER" id="PTHR24015">
    <property type="entry name" value="OS07G0578800 PROTEIN-RELATED"/>
    <property type="match status" value="1"/>
</dbReference>
<dbReference type="InterPro" id="IPR002885">
    <property type="entry name" value="PPR_rpt"/>
</dbReference>
<accession>A0A8T2R6B5</accession>
<proteinExistence type="predicted"/>
<dbReference type="OrthoDB" id="1859199at2759"/>
<dbReference type="FunFam" id="1.25.40.10:FF:000158">
    <property type="entry name" value="pentatricopeptide repeat-containing protein At2g33680"/>
    <property type="match status" value="1"/>
</dbReference>
<dbReference type="EMBL" id="CM035434">
    <property type="protein sequence ID" value="KAH7291876.1"/>
    <property type="molecule type" value="Genomic_DNA"/>
</dbReference>
<dbReference type="SUPFAM" id="SSF48452">
    <property type="entry name" value="TPR-like"/>
    <property type="match status" value="1"/>
</dbReference>
<reference evidence="3" key="1">
    <citation type="submission" date="2021-08" db="EMBL/GenBank/DDBJ databases">
        <title>WGS assembly of Ceratopteris richardii.</title>
        <authorList>
            <person name="Marchant D.B."/>
            <person name="Chen G."/>
            <person name="Jenkins J."/>
            <person name="Shu S."/>
            <person name="Leebens-Mack J."/>
            <person name="Grimwood J."/>
            <person name="Schmutz J."/>
            <person name="Soltis P."/>
            <person name="Soltis D."/>
            <person name="Chen Z.-H."/>
        </authorList>
    </citation>
    <scope>NUCLEOTIDE SEQUENCE</scope>
    <source>
        <strain evidence="3">Whitten #5841</strain>
        <tissue evidence="3">Leaf</tissue>
    </source>
</reference>
<feature type="repeat" description="PPR" evidence="2">
    <location>
        <begin position="192"/>
        <end position="226"/>
    </location>
</feature>
<dbReference type="GO" id="GO:0003723">
    <property type="term" value="F:RNA binding"/>
    <property type="evidence" value="ECO:0007669"/>
    <property type="project" value="InterPro"/>
</dbReference>
<dbReference type="FunFam" id="1.25.40.10:FF:000381">
    <property type="entry name" value="Pentatricopeptide repeat-containing protein"/>
    <property type="match status" value="1"/>
</dbReference>
<name>A0A8T2R6B5_CERRI</name>
<organism evidence="3 4">
    <name type="scientific">Ceratopteris richardii</name>
    <name type="common">Triangle waterfern</name>
    <dbReference type="NCBI Taxonomy" id="49495"/>
    <lineage>
        <taxon>Eukaryota</taxon>
        <taxon>Viridiplantae</taxon>
        <taxon>Streptophyta</taxon>
        <taxon>Embryophyta</taxon>
        <taxon>Tracheophyta</taxon>
        <taxon>Polypodiopsida</taxon>
        <taxon>Polypodiidae</taxon>
        <taxon>Polypodiales</taxon>
        <taxon>Pteridineae</taxon>
        <taxon>Pteridaceae</taxon>
        <taxon>Parkerioideae</taxon>
        <taxon>Ceratopteris</taxon>
    </lineage>
</organism>
<dbReference type="InterPro" id="IPR046848">
    <property type="entry name" value="E_motif"/>
</dbReference>
<dbReference type="InterPro" id="IPR046960">
    <property type="entry name" value="PPR_At4g14850-like_plant"/>
</dbReference>
<protein>
    <recommendedName>
        <fullName evidence="5">Pentatricopeptide repeat-containing protein</fullName>
    </recommendedName>
</protein>
<dbReference type="NCBIfam" id="TIGR00756">
    <property type="entry name" value="PPR"/>
    <property type="match status" value="4"/>
</dbReference>
<evidence type="ECO:0008006" key="5">
    <source>
        <dbReference type="Google" id="ProtNLM"/>
    </source>
</evidence>
<comment type="caution">
    <text evidence="3">The sequence shown here is derived from an EMBL/GenBank/DDBJ whole genome shotgun (WGS) entry which is preliminary data.</text>
</comment>
<dbReference type="InterPro" id="IPR011990">
    <property type="entry name" value="TPR-like_helical_dom_sf"/>
</dbReference>
<keyword evidence="1" id="KW-0677">Repeat</keyword>
<evidence type="ECO:0000256" key="1">
    <source>
        <dbReference type="ARBA" id="ARBA00022737"/>
    </source>
</evidence>
<feature type="repeat" description="PPR" evidence="2">
    <location>
        <begin position="94"/>
        <end position="128"/>
    </location>
</feature>
<dbReference type="PROSITE" id="PS51375">
    <property type="entry name" value="PPR"/>
    <property type="match status" value="4"/>
</dbReference>
<sequence>MLQSETRWDQLKLDDALCRLDQFASELSVDALICISRKCRKSGDPEKGRLFLELIRKHGFETQNSLGNHVVPMLVECGSITIAQDVFDKLKHRNVHAWTSLISGYVHCGLFHHARNIYVRMRKSCVSVNSYTLVALLKASLNSIEVQEMHLEIAEHGLENDIFVGSTLIDSYVKFGALPEAHCVFSQMSARNVVSWTALIGGYVDNGFAQEAVNCYEKMQQQLVPNDITILSILKAYAILRDLIQGQIIHTEIVQKGFINPLLDSTIIDMYAKCGSLLEAESMLKTSSVQDVVAWNALLAGYVDHGLGHKALACFDQMLEIEVPIDVFTVVCALRASGDTGASGKGFYLHKEIVVRSFEGDSFINNTLIDMYGKCGSLIEAQKIFDGLEVKDLVAWNVMLSAYCSNHEESMALELFECMQAHGVRPDSVTFTSVLSACKEANYAQTGLRLFKLMLLEYAIPPTADHFTCLIDLLARSGLLHEAEKLLDTIKWPQSKEMWLALLSACNRCSELDLGLRCFEEFIKLDPECSTPYILVANMYSKIGRWQDAHTIQELGKTKSLKCHDAV</sequence>
<keyword evidence="4" id="KW-1185">Reference proteome</keyword>
<dbReference type="Pfam" id="PF20431">
    <property type="entry name" value="E_motif"/>
    <property type="match status" value="1"/>
</dbReference>
<dbReference type="AlphaFoldDB" id="A0A8T2R6B5"/>
<dbReference type="Pfam" id="PF01535">
    <property type="entry name" value="PPR"/>
    <property type="match status" value="3"/>
</dbReference>
<feature type="repeat" description="PPR" evidence="2">
    <location>
        <begin position="291"/>
        <end position="325"/>
    </location>
</feature>
<dbReference type="Pfam" id="PF13041">
    <property type="entry name" value="PPR_2"/>
    <property type="match status" value="4"/>
</dbReference>